<accession>A0A9X3EBH2</accession>
<comment type="caution">
    <text evidence="1">The sequence shown here is derived from an EMBL/GenBank/DDBJ whole genome shotgun (WGS) entry which is preliminary data.</text>
</comment>
<dbReference type="RefSeq" id="WP_283172004.1">
    <property type="nucleotide sequence ID" value="NZ_JAPNOA010000006.1"/>
</dbReference>
<evidence type="ECO:0000313" key="2">
    <source>
        <dbReference type="Proteomes" id="UP001150830"/>
    </source>
</evidence>
<dbReference type="AlphaFoldDB" id="A0A9X3EBH2"/>
<dbReference type="SUPFAM" id="SSF56935">
    <property type="entry name" value="Porins"/>
    <property type="match status" value="1"/>
</dbReference>
<name>A0A9X3EBH2_9GAMM</name>
<organism evidence="1 2">
    <name type="scientific">Parathalassolituus penaei</name>
    <dbReference type="NCBI Taxonomy" id="2997323"/>
    <lineage>
        <taxon>Bacteria</taxon>
        <taxon>Pseudomonadati</taxon>
        <taxon>Pseudomonadota</taxon>
        <taxon>Gammaproteobacteria</taxon>
        <taxon>Oceanospirillales</taxon>
        <taxon>Oceanospirillaceae</taxon>
        <taxon>Parathalassolituus</taxon>
    </lineage>
</organism>
<keyword evidence="2" id="KW-1185">Reference proteome</keyword>
<reference evidence="1" key="1">
    <citation type="submission" date="2022-11" db="EMBL/GenBank/DDBJ databases">
        <title>Parathalassolutuus dongxingensis gen. nov., sp. nov., a novel member of family Oceanospirillaceae isolated from a coastal shrimp pond in Guangxi, China.</title>
        <authorList>
            <person name="Chen H."/>
        </authorList>
    </citation>
    <scope>NUCLEOTIDE SEQUENCE</scope>
    <source>
        <strain evidence="1">G-43</strain>
    </source>
</reference>
<dbReference type="EMBL" id="JAPNOA010000006">
    <property type="protein sequence ID" value="MCY0963784.1"/>
    <property type="molecule type" value="Genomic_DNA"/>
</dbReference>
<gene>
    <name evidence="1" type="ORF">OUO13_01105</name>
</gene>
<dbReference type="Proteomes" id="UP001150830">
    <property type="component" value="Unassembled WGS sequence"/>
</dbReference>
<evidence type="ECO:0000313" key="1">
    <source>
        <dbReference type="EMBL" id="MCY0963784.1"/>
    </source>
</evidence>
<sequence>MPVRLPYRLLLPLLGAATNSYSLSGMINSDLSYNNLPVYAAGQPLEMSGIGKGVRVSTRFLSNWSAGVGVSRLKATDDHNTDNAEYEYQDKSAFVGYQWHDHWFELSGGLVTDHLDAPLASQANMRVNSQTDGERLAFTWGYDWYFGNWSPEISSSIRLNHITFQEDQHTPGAREFQRLNEDHSSTTLQQAASLGYMASWGEQILVSTIGLDYQHSLTGKIEYTGYNNDPASSEQSSGDVQQSSVFVALSWLTDPWSINTSLSRALMNCPCEQQIRITGGYSF</sequence>
<proteinExistence type="predicted"/>
<protein>
    <submittedName>
        <fullName evidence="1">Uncharacterized protein</fullName>
    </submittedName>
</protein>